<dbReference type="Pfam" id="PF04381">
    <property type="entry name" value="RdgC"/>
    <property type="match status" value="1"/>
</dbReference>
<evidence type="ECO:0000313" key="2">
    <source>
        <dbReference type="Proteomes" id="UP000093080"/>
    </source>
</evidence>
<reference evidence="1 2" key="1">
    <citation type="submission" date="2016-06" db="EMBL/GenBank/DDBJ databases">
        <title>Respiratory ammonification of nitrate coupled to the oxidation of elemental sulfur in deep-sea autotrophic thermophilic bacteria.</title>
        <authorList>
            <person name="Slobodkina G.B."/>
            <person name="Mardanov A.V."/>
            <person name="Ravin N.V."/>
            <person name="Frolova A.A."/>
            <person name="Viryasiv M.B."/>
            <person name="Chernyh N.A."/>
            <person name="Bonch-Osmolovskaya E.A."/>
            <person name="Slobodkin A.I."/>
        </authorList>
    </citation>
    <scope>NUCLEOTIDE SEQUENCE [LARGE SCALE GENOMIC DNA]</scope>
    <source>
        <strain evidence="1 2">S69</strain>
    </source>
</reference>
<proteinExistence type="predicted"/>
<dbReference type="EMBL" id="MAGO01000007">
    <property type="protein sequence ID" value="OCC15145.1"/>
    <property type="molecule type" value="Genomic_DNA"/>
</dbReference>
<dbReference type="InterPro" id="IPR007476">
    <property type="entry name" value="RdgC"/>
</dbReference>
<gene>
    <name evidence="1" type="ORF">DBT_1631</name>
</gene>
<name>A0A1B9F5Q6_9BACT</name>
<dbReference type="PATRIC" id="fig|1156395.6.peg.1648"/>
<comment type="caution">
    <text evidence="1">The sequence shown here is derived from an EMBL/GenBank/DDBJ whole genome shotgun (WGS) entry which is preliminary data.</text>
</comment>
<accession>A0A1B9F5Q6</accession>
<sequence>MKERVFQFSFRDEVEGLSKKVGWASIVDPYSPEIAEESMFVGDFLVLSMRVEERRVPKALVKKYCAIEEEKIKRSKDLKRLSRREKKRIREQVEFLLLQKVLPIPSVYDMAWDLNGEIVYFFSTSSKVIGDFQDFFHKSFDIMPSPIIPYNLAMTRFGTDSVKGLSPEVFV</sequence>
<organism evidence="1 2">
    <name type="scientific">Dissulfuribacter thermophilus</name>
    <dbReference type="NCBI Taxonomy" id="1156395"/>
    <lineage>
        <taxon>Bacteria</taxon>
        <taxon>Pseudomonadati</taxon>
        <taxon>Thermodesulfobacteriota</taxon>
        <taxon>Dissulfuribacteria</taxon>
        <taxon>Dissulfuribacterales</taxon>
        <taxon>Dissulfuribacteraceae</taxon>
        <taxon>Dissulfuribacter</taxon>
    </lineage>
</organism>
<dbReference type="STRING" id="1156395.DBT_1631"/>
<dbReference type="Proteomes" id="UP000093080">
    <property type="component" value="Unassembled WGS sequence"/>
</dbReference>
<evidence type="ECO:0000313" key="1">
    <source>
        <dbReference type="EMBL" id="OCC15145.1"/>
    </source>
</evidence>
<protein>
    <submittedName>
        <fullName evidence="1">Uncharacterized protein</fullName>
    </submittedName>
</protein>
<dbReference type="AlphaFoldDB" id="A0A1B9F5Q6"/>
<keyword evidence="2" id="KW-1185">Reference proteome</keyword>
<dbReference type="GO" id="GO:0006310">
    <property type="term" value="P:DNA recombination"/>
    <property type="evidence" value="ECO:0007669"/>
    <property type="project" value="InterPro"/>
</dbReference>